<keyword evidence="3" id="KW-1185">Reference proteome</keyword>
<proteinExistence type="predicted"/>
<organism evidence="2 3">
    <name type="scientific">Halopseudomonas laoshanensis</name>
    <dbReference type="NCBI Taxonomy" id="2268758"/>
    <lineage>
        <taxon>Bacteria</taxon>
        <taxon>Pseudomonadati</taxon>
        <taxon>Pseudomonadota</taxon>
        <taxon>Gammaproteobacteria</taxon>
        <taxon>Pseudomonadales</taxon>
        <taxon>Pseudomonadaceae</taxon>
        <taxon>Halopseudomonas</taxon>
    </lineage>
</organism>
<comment type="caution">
    <text evidence="2">The sequence shown here is derived from an EMBL/GenBank/DDBJ whole genome shotgun (WGS) entry which is preliminary data.</text>
</comment>
<dbReference type="Proteomes" id="UP000463138">
    <property type="component" value="Unassembled WGS sequence"/>
</dbReference>
<dbReference type="InterPro" id="IPR029068">
    <property type="entry name" value="Glyas_Bleomycin-R_OHBP_Dase"/>
</dbReference>
<dbReference type="PROSITE" id="PS51819">
    <property type="entry name" value="VOC"/>
    <property type="match status" value="1"/>
</dbReference>
<feature type="domain" description="VOC" evidence="1">
    <location>
        <begin position="4"/>
        <end position="120"/>
    </location>
</feature>
<sequence length="135" mass="15562">MILRMDHFTIVTDQLEQTQHFYENLLGLECGPRPPFPVPGLWLYAEGHPVLHVIAVDHMPNPRRGVLDHMAFFAQGLEETLDQLDQHAIDYRIIRAPGDVRTWQVFFKDPNDVDVELDFAAEEQAPADWKTRSKG</sequence>
<name>A0A7V7GVH6_9GAMM</name>
<protein>
    <submittedName>
        <fullName evidence="2">Dioxygenase</fullName>
    </submittedName>
</protein>
<keyword evidence="2" id="KW-0223">Dioxygenase</keyword>
<dbReference type="AlphaFoldDB" id="A0A7V7GVH6"/>
<gene>
    <name evidence="2" type="ORF">DT594_01895</name>
</gene>
<evidence type="ECO:0000313" key="3">
    <source>
        <dbReference type="Proteomes" id="UP000463138"/>
    </source>
</evidence>
<evidence type="ECO:0000313" key="2">
    <source>
        <dbReference type="EMBL" id="KAA0696137.1"/>
    </source>
</evidence>
<dbReference type="OrthoDB" id="9804944at2"/>
<dbReference type="PANTHER" id="PTHR46142">
    <property type="match status" value="1"/>
</dbReference>
<dbReference type="SUPFAM" id="SSF54593">
    <property type="entry name" value="Glyoxalase/Bleomycin resistance protein/Dihydroxybiphenyl dioxygenase"/>
    <property type="match status" value="1"/>
</dbReference>
<keyword evidence="2" id="KW-0560">Oxidoreductase</keyword>
<dbReference type="Pfam" id="PF00903">
    <property type="entry name" value="Glyoxalase"/>
    <property type="match status" value="1"/>
</dbReference>
<accession>A0A7V7GVH6</accession>
<reference evidence="2 3" key="1">
    <citation type="submission" date="2018-07" db="EMBL/GenBank/DDBJ databases">
        <title>Pseudomonas laoshanensis sp. nov., isolated from soil.</title>
        <authorList>
            <person name="Sun J."/>
            <person name="Yu L."/>
            <person name="Wang M."/>
            <person name="Zhang C."/>
        </authorList>
    </citation>
    <scope>NUCLEOTIDE SEQUENCE [LARGE SCALE GENOMIC DNA]</scope>
    <source>
        <strain evidence="2 3">Y22</strain>
    </source>
</reference>
<dbReference type="PANTHER" id="PTHR46142:SF3">
    <property type="entry name" value="F18B13.24 PROTEIN"/>
    <property type="match status" value="1"/>
</dbReference>
<dbReference type="InterPro" id="IPR037523">
    <property type="entry name" value="VOC_core"/>
</dbReference>
<dbReference type="Gene3D" id="3.10.180.10">
    <property type="entry name" value="2,3-Dihydroxybiphenyl 1,2-Dioxygenase, domain 1"/>
    <property type="match status" value="1"/>
</dbReference>
<dbReference type="EMBL" id="QOVF01000001">
    <property type="protein sequence ID" value="KAA0696137.1"/>
    <property type="molecule type" value="Genomic_DNA"/>
</dbReference>
<evidence type="ECO:0000259" key="1">
    <source>
        <dbReference type="PROSITE" id="PS51819"/>
    </source>
</evidence>
<dbReference type="InterPro" id="IPR004360">
    <property type="entry name" value="Glyas_Fos-R_dOase_dom"/>
</dbReference>
<dbReference type="GO" id="GO:0051213">
    <property type="term" value="F:dioxygenase activity"/>
    <property type="evidence" value="ECO:0007669"/>
    <property type="project" value="UniProtKB-KW"/>
</dbReference>